<feature type="transmembrane region" description="Helical" evidence="1">
    <location>
        <begin position="12"/>
        <end position="30"/>
    </location>
</feature>
<evidence type="ECO:0000256" key="1">
    <source>
        <dbReference type="SAM" id="Phobius"/>
    </source>
</evidence>
<sequence>MAIVLPTGTITSAIITSAIIAAALPLRLIASVATLSLPTGPVAERIGVPPFQHGTAIGFPLLWSPVARVRPVAVATICLLAISSPAIVAIAIPALALCRRGGGLLLHRRRRLNLGTLALLPLLLALLRVAHALATIADLASTFPPAGALLLLLRRCQ</sequence>
<feature type="transmembrane region" description="Helical" evidence="1">
    <location>
        <begin position="110"/>
        <end position="127"/>
    </location>
</feature>
<dbReference type="EMBL" id="JACHLR010000013">
    <property type="protein sequence ID" value="MBB4859743.1"/>
    <property type="molecule type" value="Genomic_DNA"/>
</dbReference>
<feature type="transmembrane region" description="Helical" evidence="1">
    <location>
        <begin position="72"/>
        <end position="98"/>
    </location>
</feature>
<keyword evidence="1" id="KW-1133">Transmembrane helix</keyword>
<dbReference type="AlphaFoldDB" id="A0A7W7KCV7"/>
<evidence type="ECO:0000313" key="2">
    <source>
        <dbReference type="EMBL" id="MBB4859743.1"/>
    </source>
</evidence>
<accession>A0A7W7KCV7</accession>
<keyword evidence="3" id="KW-1185">Reference proteome</keyword>
<gene>
    <name evidence="2" type="ORF">HNO88_003072</name>
</gene>
<reference evidence="2 3" key="1">
    <citation type="submission" date="2020-08" db="EMBL/GenBank/DDBJ databases">
        <title>Functional genomics of gut bacteria from endangered species of beetles.</title>
        <authorList>
            <person name="Carlos-Shanley C."/>
        </authorList>
    </citation>
    <scope>NUCLEOTIDE SEQUENCE [LARGE SCALE GENOMIC DNA]</scope>
    <source>
        <strain evidence="2 3">S00245</strain>
    </source>
</reference>
<organism evidence="2 3">
    <name type="scientific">Novosphingobium chloroacetimidivorans</name>
    <dbReference type="NCBI Taxonomy" id="1428314"/>
    <lineage>
        <taxon>Bacteria</taxon>
        <taxon>Pseudomonadati</taxon>
        <taxon>Pseudomonadota</taxon>
        <taxon>Alphaproteobacteria</taxon>
        <taxon>Sphingomonadales</taxon>
        <taxon>Sphingomonadaceae</taxon>
        <taxon>Novosphingobium</taxon>
    </lineage>
</organism>
<proteinExistence type="predicted"/>
<evidence type="ECO:0000313" key="3">
    <source>
        <dbReference type="Proteomes" id="UP000555448"/>
    </source>
</evidence>
<keyword evidence="1" id="KW-0472">Membrane</keyword>
<protein>
    <submittedName>
        <fullName evidence="2">Uncharacterized protein</fullName>
    </submittedName>
</protein>
<dbReference type="Proteomes" id="UP000555448">
    <property type="component" value="Unassembled WGS sequence"/>
</dbReference>
<dbReference type="RefSeq" id="WP_184247199.1">
    <property type="nucleotide sequence ID" value="NZ_JACHLR010000013.1"/>
</dbReference>
<name>A0A7W7KCV7_9SPHN</name>
<comment type="caution">
    <text evidence="2">The sequence shown here is derived from an EMBL/GenBank/DDBJ whole genome shotgun (WGS) entry which is preliminary data.</text>
</comment>
<keyword evidence="1" id="KW-0812">Transmembrane</keyword>